<dbReference type="SUPFAM" id="SSF54285">
    <property type="entry name" value="MoaD/ThiS"/>
    <property type="match status" value="1"/>
</dbReference>
<dbReference type="Proteomes" id="UP001218246">
    <property type="component" value="Unassembled WGS sequence"/>
</dbReference>
<dbReference type="Pfam" id="PF02597">
    <property type="entry name" value="ThiS"/>
    <property type="match status" value="1"/>
</dbReference>
<dbReference type="PANTHER" id="PTHR34472">
    <property type="entry name" value="SULFUR CARRIER PROTEIN THIS"/>
    <property type="match status" value="1"/>
</dbReference>
<name>A0ABT6H7B4_9BACI</name>
<dbReference type="InterPro" id="IPR016155">
    <property type="entry name" value="Mopterin_synth/thiamin_S_b"/>
</dbReference>
<dbReference type="Gene3D" id="3.10.20.30">
    <property type="match status" value="1"/>
</dbReference>
<sequence>MLLKINGQNVMIPEHIRTVEQLLEHLNIAHKLLVVERNKSILSKNSYLETVLFDGDQIEIVTFVGGG</sequence>
<evidence type="ECO:0000313" key="2">
    <source>
        <dbReference type="Proteomes" id="UP001218246"/>
    </source>
</evidence>
<reference evidence="1 2" key="1">
    <citation type="submission" date="2023-04" db="EMBL/GenBank/DDBJ databases">
        <title>Ectobacillus antri isolated from activated sludge.</title>
        <authorList>
            <person name="Yan P."/>
            <person name="Liu X."/>
        </authorList>
    </citation>
    <scope>NUCLEOTIDE SEQUENCE [LARGE SCALE GENOMIC DNA]</scope>
    <source>
        <strain evidence="1 2">C18H</strain>
    </source>
</reference>
<dbReference type="CDD" id="cd00565">
    <property type="entry name" value="Ubl_ThiS"/>
    <property type="match status" value="1"/>
</dbReference>
<dbReference type="RefSeq" id="WP_124565577.1">
    <property type="nucleotide sequence ID" value="NZ_JARRRY010000020.1"/>
</dbReference>
<organism evidence="1 2">
    <name type="scientific">Ectobacillus antri</name>
    <dbReference type="NCBI Taxonomy" id="2486280"/>
    <lineage>
        <taxon>Bacteria</taxon>
        <taxon>Bacillati</taxon>
        <taxon>Bacillota</taxon>
        <taxon>Bacilli</taxon>
        <taxon>Bacillales</taxon>
        <taxon>Bacillaceae</taxon>
        <taxon>Ectobacillus</taxon>
    </lineage>
</organism>
<comment type="caution">
    <text evidence="1">The sequence shown here is derived from an EMBL/GenBank/DDBJ whole genome shotgun (WGS) entry which is preliminary data.</text>
</comment>
<evidence type="ECO:0000313" key="1">
    <source>
        <dbReference type="EMBL" id="MDG5755235.1"/>
    </source>
</evidence>
<dbReference type="InterPro" id="IPR003749">
    <property type="entry name" value="ThiS/MoaD-like"/>
</dbReference>
<keyword evidence="2" id="KW-1185">Reference proteome</keyword>
<dbReference type="InterPro" id="IPR012675">
    <property type="entry name" value="Beta-grasp_dom_sf"/>
</dbReference>
<dbReference type="NCBIfam" id="TIGR01683">
    <property type="entry name" value="thiS"/>
    <property type="match status" value="1"/>
</dbReference>
<dbReference type="InterPro" id="IPR010035">
    <property type="entry name" value="Thi_S"/>
</dbReference>
<proteinExistence type="predicted"/>
<dbReference type="EMBL" id="JARULN010000022">
    <property type="protein sequence ID" value="MDG5755235.1"/>
    <property type="molecule type" value="Genomic_DNA"/>
</dbReference>
<protein>
    <submittedName>
        <fullName evidence="1">Sulfur carrier protein ThiS</fullName>
    </submittedName>
</protein>
<gene>
    <name evidence="1" type="primary">thiS</name>
    <name evidence="1" type="ORF">P6P90_15045</name>
</gene>
<accession>A0ABT6H7B4</accession>
<dbReference type="PANTHER" id="PTHR34472:SF1">
    <property type="entry name" value="SULFUR CARRIER PROTEIN THIS"/>
    <property type="match status" value="1"/>
</dbReference>